<evidence type="ECO:0000313" key="2">
    <source>
        <dbReference type="EMBL" id="MCO6394294.1"/>
    </source>
</evidence>
<feature type="region of interest" description="Disordered" evidence="1">
    <location>
        <begin position="1"/>
        <end position="21"/>
    </location>
</feature>
<sequence length="264" mass="27548">MVEESSLQPGAEGAHYPLNEQGSEEFQVGGVERTLPESEQLAQLVSYIEASYEDSPQYLALLPDRITHAAMLMLGSAVDHQMPGVALTGDVSVEDAPLGQVFTSSKAPAKGGVWVVSCYDGPADAREFAWRPEVAACAEQAGARAYDVDDPAGVASAVHAARQEGADVVAVWGMGSSCALLPADADAYVLTFPTESAESAGALATADAKVLLQRASDAAWEQPSVEGAEVKEYVSTGVIATPAQHRRKVLDAAEFLAGLGTAER</sequence>
<gene>
    <name evidence="2" type="ORF">JMN37_04775</name>
</gene>
<dbReference type="AlphaFoldDB" id="A0AAW5HS39"/>
<keyword evidence="3" id="KW-1185">Reference proteome</keyword>
<dbReference type="GO" id="GO:0016787">
    <property type="term" value="F:hydrolase activity"/>
    <property type="evidence" value="ECO:0007669"/>
    <property type="project" value="UniProtKB-KW"/>
</dbReference>
<name>A0AAW5HS39_9CORY</name>
<dbReference type="EMBL" id="JAEUWV010000004">
    <property type="protein sequence ID" value="MCO6394294.1"/>
    <property type="molecule type" value="Genomic_DNA"/>
</dbReference>
<comment type="caution">
    <text evidence="2">The sequence shown here is derived from an EMBL/GenBank/DDBJ whole genome shotgun (WGS) entry which is preliminary data.</text>
</comment>
<proteinExistence type="predicted"/>
<dbReference type="Proteomes" id="UP001205920">
    <property type="component" value="Unassembled WGS sequence"/>
</dbReference>
<reference evidence="2 3" key="1">
    <citation type="submission" date="2021-01" db="EMBL/GenBank/DDBJ databases">
        <title>Identification and Characterization of Corynebacterium sp.</title>
        <authorList>
            <person name="Luo Q."/>
            <person name="Qu P."/>
            <person name="Chen Q."/>
        </authorList>
    </citation>
    <scope>NUCLEOTIDE SEQUENCE [LARGE SCALE GENOMIC DNA]</scope>
    <source>
        <strain evidence="2 3">MC-18</strain>
    </source>
</reference>
<protein>
    <submittedName>
        <fullName evidence="2">Alpha/beta hydrolase</fullName>
    </submittedName>
</protein>
<evidence type="ECO:0000313" key="3">
    <source>
        <dbReference type="Proteomes" id="UP001205920"/>
    </source>
</evidence>
<evidence type="ECO:0000256" key="1">
    <source>
        <dbReference type="SAM" id="MobiDB-lite"/>
    </source>
</evidence>
<keyword evidence="2" id="KW-0378">Hydrolase</keyword>
<organism evidence="2 3">
    <name type="scientific">Corynebacterium lipophilum</name>
    <dbReference type="NCBI Taxonomy" id="2804918"/>
    <lineage>
        <taxon>Bacteria</taxon>
        <taxon>Bacillati</taxon>
        <taxon>Actinomycetota</taxon>
        <taxon>Actinomycetes</taxon>
        <taxon>Mycobacteriales</taxon>
        <taxon>Corynebacteriaceae</taxon>
        <taxon>Corynebacterium</taxon>
    </lineage>
</organism>
<accession>A0AAW5HS39</accession>